<comment type="caution">
    <text evidence="1">The sequence shown here is derived from an EMBL/GenBank/DDBJ whole genome shotgun (WGS) entry which is preliminary data.</text>
</comment>
<name>A0A4Y7TBL8_COPMI</name>
<proteinExistence type="predicted"/>
<organism evidence="1 2">
    <name type="scientific">Coprinellus micaceus</name>
    <name type="common">Glistening ink-cap mushroom</name>
    <name type="synonym">Coprinus micaceus</name>
    <dbReference type="NCBI Taxonomy" id="71717"/>
    <lineage>
        <taxon>Eukaryota</taxon>
        <taxon>Fungi</taxon>
        <taxon>Dikarya</taxon>
        <taxon>Basidiomycota</taxon>
        <taxon>Agaricomycotina</taxon>
        <taxon>Agaricomycetes</taxon>
        <taxon>Agaricomycetidae</taxon>
        <taxon>Agaricales</taxon>
        <taxon>Agaricineae</taxon>
        <taxon>Psathyrellaceae</taxon>
        <taxon>Coprinellus</taxon>
    </lineage>
</organism>
<keyword evidence="2" id="KW-1185">Reference proteome</keyword>
<sequence length="457" mass="52076">MSYLQVPWTFLTLLKLIGDILVFVARCLGWIAAGLRALYTLHLAAVRTADCSLRLSFAKPPPSLPLEIHDQIVDMLKDSPEGLRRISAASKIFLPRARPLLFRNIHIRSFQSVMDLSPLLLSKHCTIPKTASHFEVRFEKPFPGQELNYESAEVLGALTDVFHHFTNFDAITLNLPWIYSRILDWIYLREYRNIRKFVLTGTYPWIMDLTRFVGSMDVLEVLVVNATFSAGSLPTTHPALKSTKISSKLKEIALSAQSLCLMRWMCNLETGPKELHVIRLKVDDVVWNNQHFYDLGEFLSKYGRKVAHLYVWFEEVGVDAVDIYEVLGDALYYGLSARQLNLLLPAIWDNDDVYEIISRTCRPYVRPGATVNVVAGEHIGVDEREFWYTSPSLVSNHPSGFRTFHLRHGNGPAVLGHRRPVQGLRFLLTRDWRCRSRFWGPVIGRKGGVGAIVDSLK</sequence>
<accession>A0A4Y7TBL8</accession>
<dbReference type="EMBL" id="QPFP01000018">
    <property type="protein sequence ID" value="TEB31566.1"/>
    <property type="molecule type" value="Genomic_DNA"/>
</dbReference>
<gene>
    <name evidence="1" type="ORF">FA13DRAFT_1709527</name>
</gene>
<reference evidence="1 2" key="1">
    <citation type="journal article" date="2019" name="Nat. Ecol. Evol.">
        <title>Megaphylogeny resolves global patterns of mushroom evolution.</title>
        <authorList>
            <person name="Varga T."/>
            <person name="Krizsan K."/>
            <person name="Foldi C."/>
            <person name="Dima B."/>
            <person name="Sanchez-Garcia M."/>
            <person name="Sanchez-Ramirez S."/>
            <person name="Szollosi G.J."/>
            <person name="Szarkandi J.G."/>
            <person name="Papp V."/>
            <person name="Albert L."/>
            <person name="Andreopoulos W."/>
            <person name="Angelini C."/>
            <person name="Antonin V."/>
            <person name="Barry K.W."/>
            <person name="Bougher N.L."/>
            <person name="Buchanan P."/>
            <person name="Buyck B."/>
            <person name="Bense V."/>
            <person name="Catcheside P."/>
            <person name="Chovatia M."/>
            <person name="Cooper J."/>
            <person name="Damon W."/>
            <person name="Desjardin D."/>
            <person name="Finy P."/>
            <person name="Geml J."/>
            <person name="Haridas S."/>
            <person name="Hughes K."/>
            <person name="Justo A."/>
            <person name="Karasinski D."/>
            <person name="Kautmanova I."/>
            <person name="Kiss B."/>
            <person name="Kocsube S."/>
            <person name="Kotiranta H."/>
            <person name="LaButti K.M."/>
            <person name="Lechner B.E."/>
            <person name="Liimatainen K."/>
            <person name="Lipzen A."/>
            <person name="Lukacs Z."/>
            <person name="Mihaltcheva S."/>
            <person name="Morgado L.N."/>
            <person name="Niskanen T."/>
            <person name="Noordeloos M.E."/>
            <person name="Ohm R.A."/>
            <person name="Ortiz-Santana B."/>
            <person name="Ovrebo C."/>
            <person name="Racz N."/>
            <person name="Riley R."/>
            <person name="Savchenko A."/>
            <person name="Shiryaev A."/>
            <person name="Soop K."/>
            <person name="Spirin V."/>
            <person name="Szebenyi C."/>
            <person name="Tomsovsky M."/>
            <person name="Tulloss R.E."/>
            <person name="Uehling J."/>
            <person name="Grigoriev I.V."/>
            <person name="Vagvolgyi C."/>
            <person name="Papp T."/>
            <person name="Martin F.M."/>
            <person name="Miettinen O."/>
            <person name="Hibbett D.S."/>
            <person name="Nagy L.G."/>
        </authorList>
    </citation>
    <scope>NUCLEOTIDE SEQUENCE [LARGE SCALE GENOMIC DNA]</scope>
    <source>
        <strain evidence="1 2">FP101781</strain>
    </source>
</reference>
<dbReference type="AlphaFoldDB" id="A0A4Y7TBL8"/>
<protein>
    <recommendedName>
        <fullName evidence="3">F-box domain-containing protein</fullName>
    </recommendedName>
</protein>
<evidence type="ECO:0000313" key="2">
    <source>
        <dbReference type="Proteomes" id="UP000298030"/>
    </source>
</evidence>
<evidence type="ECO:0008006" key="3">
    <source>
        <dbReference type="Google" id="ProtNLM"/>
    </source>
</evidence>
<dbReference type="Proteomes" id="UP000298030">
    <property type="component" value="Unassembled WGS sequence"/>
</dbReference>
<evidence type="ECO:0000313" key="1">
    <source>
        <dbReference type="EMBL" id="TEB31566.1"/>
    </source>
</evidence>